<feature type="region of interest" description="Disordered" evidence="1">
    <location>
        <begin position="43"/>
        <end position="100"/>
    </location>
</feature>
<evidence type="ECO:0000313" key="2">
    <source>
        <dbReference type="EMBL" id="RCV42832.1"/>
    </source>
</evidence>
<evidence type="ECO:0000256" key="1">
    <source>
        <dbReference type="SAM" id="MobiDB-lite"/>
    </source>
</evidence>
<feature type="compositionally biased region" description="Pro residues" evidence="1">
    <location>
        <begin position="90"/>
        <end position="100"/>
    </location>
</feature>
<dbReference type="EMBL" id="CM003536">
    <property type="protein sequence ID" value="RCV42832.1"/>
    <property type="molecule type" value="Genomic_DNA"/>
</dbReference>
<reference evidence="2" key="1">
    <citation type="journal article" date="2012" name="Nat. Biotechnol.">
        <title>Reference genome sequence of the model plant Setaria.</title>
        <authorList>
            <person name="Bennetzen J.L."/>
            <person name="Schmutz J."/>
            <person name="Wang H."/>
            <person name="Percifield R."/>
            <person name="Hawkins J."/>
            <person name="Pontaroli A.C."/>
            <person name="Estep M."/>
            <person name="Feng L."/>
            <person name="Vaughn J.N."/>
            <person name="Grimwood J."/>
            <person name="Jenkins J."/>
            <person name="Barry K."/>
            <person name="Lindquist E."/>
            <person name="Hellsten U."/>
            <person name="Deshpande S."/>
            <person name="Wang X."/>
            <person name="Wu X."/>
            <person name="Mitros T."/>
            <person name="Triplett J."/>
            <person name="Yang X."/>
            <person name="Ye C.Y."/>
            <person name="Mauro-Herrera M."/>
            <person name="Wang L."/>
            <person name="Li P."/>
            <person name="Sharma M."/>
            <person name="Sharma R."/>
            <person name="Ronald P.C."/>
            <person name="Panaud O."/>
            <person name="Kellogg E.A."/>
            <person name="Brutnell T.P."/>
            <person name="Doust A.N."/>
            <person name="Tuskan G.A."/>
            <person name="Rokhsar D."/>
            <person name="Devos K.M."/>
        </authorList>
    </citation>
    <scope>NUCLEOTIDE SEQUENCE [LARGE SCALE GENOMIC DNA]</scope>
    <source>
        <strain evidence="2">Yugu1</strain>
    </source>
</reference>
<gene>
    <name evidence="2" type="ORF">SETIT_9G247400v2</name>
</gene>
<protein>
    <submittedName>
        <fullName evidence="2">Uncharacterized protein</fullName>
    </submittedName>
</protein>
<sequence>MWTDPEPDPDSAYTTYSTVVGTTLRGAHVLNVDCYAATKGLVPAGSHISSSSSTAGRHSSWHSPTSPTGTVRSELPTTTSPSTSSSTARPPAPRWPPISP</sequence>
<name>A0A368SK82_SETIT</name>
<proteinExistence type="predicted"/>
<feature type="compositionally biased region" description="Low complexity" evidence="1">
    <location>
        <begin position="76"/>
        <end position="89"/>
    </location>
</feature>
<dbReference type="AlphaFoldDB" id="A0A368SK82"/>
<feature type="compositionally biased region" description="Low complexity" evidence="1">
    <location>
        <begin position="46"/>
        <end position="63"/>
    </location>
</feature>
<reference evidence="2" key="2">
    <citation type="submission" date="2015-07" db="EMBL/GenBank/DDBJ databases">
        <authorList>
            <person name="Noorani M."/>
        </authorList>
    </citation>
    <scope>NUCLEOTIDE SEQUENCE</scope>
    <source>
        <strain evidence="2">Yugu1</strain>
    </source>
</reference>
<organism evidence="2">
    <name type="scientific">Setaria italica</name>
    <name type="common">Foxtail millet</name>
    <name type="synonym">Panicum italicum</name>
    <dbReference type="NCBI Taxonomy" id="4555"/>
    <lineage>
        <taxon>Eukaryota</taxon>
        <taxon>Viridiplantae</taxon>
        <taxon>Streptophyta</taxon>
        <taxon>Embryophyta</taxon>
        <taxon>Tracheophyta</taxon>
        <taxon>Spermatophyta</taxon>
        <taxon>Magnoliopsida</taxon>
        <taxon>Liliopsida</taxon>
        <taxon>Poales</taxon>
        <taxon>Poaceae</taxon>
        <taxon>PACMAD clade</taxon>
        <taxon>Panicoideae</taxon>
        <taxon>Panicodae</taxon>
        <taxon>Paniceae</taxon>
        <taxon>Cenchrinae</taxon>
        <taxon>Setaria</taxon>
    </lineage>
</organism>
<accession>A0A368SK82</accession>